<sequence>MCNIAYPQMDGLKKKISYEFSGRVIVSLLAALLSIFLARYLGPDSYGLFRLALSLFAIIAIFVQWGIPKSAARYISITETDSAKANIILFSLIYNILLGLLATAFLFVGKDIIIDFFDEPRLRPLLFLGVLYLFTSVVEYNIRYAFQGLNVIKYSSLVNIFSGSGRFFVVTTLVLLGFGVQGAFIGYISGSVISALIGVYFLKRIINRFSLDFDKGLQQRILKYSVPIGFMKISDSTQRIDELLIAFYIGPAAVGVYSVCKQITKFLEIPAATVGFSIAPSFGFEDDLDQKNTAKKAYQNLLEKILLFYFPVCMVIAVISEDVLLGLFGSEYVNGTKTLQILMLFVLFRSISKLTNSSIDYMGRAKYRSYAMFVVLIILISGNIIFIPVLGIEGAAMTTVLAYGIYSLTTVIILHMEVSLKTPKIITIVFKGFLMSILFGAISFGLSELFSGLLLFGVAMVVCATLWSTIMYVNQYYG</sequence>
<dbReference type="Proteomes" id="UP001320972">
    <property type="component" value="Unassembled WGS sequence"/>
</dbReference>
<evidence type="ECO:0000256" key="4">
    <source>
        <dbReference type="ARBA" id="ARBA00022989"/>
    </source>
</evidence>
<keyword evidence="8" id="KW-1185">Reference proteome</keyword>
<dbReference type="RefSeq" id="WP_338009116.1">
    <property type="nucleotide sequence ID" value="NZ_JAOPKB010000018.1"/>
</dbReference>
<evidence type="ECO:0000256" key="1">
    <source>
        <dbReference type="ARBA" id="ARBA00004651"/>
    </source>
</evidence>
<dbReference type="InterPro" id="IPR050833">
    <property type="entry name" value="Poly_Biosynth_Transport"/>
</dbReference>
<reference evidence="7 8" key="1">
    <citation type="submission" date="2022-09" db="EMBL/GenBank/DDBJ databases">
        <title>Enrichment on poylsaccharides allowed isolation of novel metabolic and taxonomic groups of Haloarchaea.</title>
        <authorList>
            <person name="Sorokin D.Y."/>
            <person name="Elcheninov A.G."/>
            <person name="Khizhniak T.V."/>
            <person name="Kolganova T.V."/>
            <person name="Kublanov I.V."/>
        </authorList>
    </citation>
    <scope>NUCLEOTIDE SEQUENCE [LARGE SCALE GENOMIC DNA]</scope>
    <source>
        <strain evidence="7 8">AArc-m2/3/4</strain>
    </source>
</reference>
<feature type="transmembrane region" description="Helical" evidence="6">
    <location>
        <begin position="154"/>
        <end position="178"/>
    </location>
</feature>
<feature type="transmembrane region" description="Helical" evidence="6">
    <location>
        <begin position="20"/>
        <end position="41"/>
    </location>
</feature>
<protein>
    <submittedName>
        <fullName evidence="7">Flippase</fullName>
    </submittedName>
</protein>
<proteinExistence type="predicted"/>
<keyword evidence="3 6" id="KW-0812">Transmembrane</keyword>
<dbReference type="PANTHER" id="PTHR30250:SF28">
    <property type="entry name" value="POLYSACCHARIDE BIOSYNTHESIS PROTEIN"/>
    <property type="match status" value="1"/>
</dbReference>
<keyword evidence="2" id="KW-1003">Cell membrane</keyword>
<evidence type="ECO:0000313" key="8">
    <source>
        <dbReference type="Proteomes" id="UP001320972"/>
    </source>
</evidence>
<evidence type="ECO:0000313" key="7">
    <source>
        <dbReference type="EMBL" id="MCU4975378.1"/>
    </source>
</evidence>
<dbReference type="Pfam" id="PF01943">
    <property type="entry name" value="Polysacc_synt"/>
    <property type="match status" value="1"/>
</dbReference>
<comment type="subcellular location">
    <subcellularLocation>
        <location evidence="1">Cell membrane</location>
        <topology evidence="1">Multi-pass membrane protein</topology>
    </subcellularLocation>
</comment>
<organism evidence="7 8">
    <name type="scientific">Natronoglomus mannanivorans</name>
    <dbReference type="NCBI Taxonomy" id="2979990"/>
    <lineage>
        <taxon>Archaea</taxon>
        <taxon>Methanobacteriati</taxon>
        <taxon>Methanobacteriota</taxon>
        <taxon>Stenosarchaea group</taxon>
        <taxon>Halobacteria</taxon>
        <taxon>Halobacteriales</taxon>
        <taxon>Natrialbaceae</taxon>
        <taxon>Natronoglomus</taxon>
    </lineage>
</organism>
<accession>A0ABT2QKA3</accession>
<feature type="transmembrane region" description="Helical" evidence="6">
    <location>
        <begin position="87"/>
        <end position="109"/>
    </location>
</feature>
<feature type="transmembrane region" description="Helical" evidence="6">
    <location>
        <begin position="453"/>
        <end position="473"/>
    </location>
</feature>
<evidence type="ECO:0000256" key="5">
    <source>
        <dbReference type="ARBA" id="ARBA00023136"/>
    </source>
</evidence>
<feature type="transmembrane region" description="Helical" evidence="6">
    <location>
        <begin position="184"/>
        <end position="202"/>
    </location>
</feature>
<dbReference type="InterPro" id="IPR002797">
    <property type="entry name" value="Polysacc_synth"/>
</dbReference>
<dbReference type="PANTHER" id="PTHR30250">
    <property type="entry name" value="PST FAMILY PREDICTED COLANIC ACID TRANSPORTER"/>
    <property type="match status" value="1"/>
</dbReference>
<feature type="transmembrane region" description="Helical" evidence="6">
    <location>
        <begin position="121"/>
        <end position="142"/>
    </location>
</feature>
<keyword evidence="5 6" id="KW-0472">Membrane</keyword>
<gene>
    <name evidence="7" type="ORF">OB955_22005</name>
</gene>
<keyword evidence="4 6" id="KW-1133">Transmembrane helix</keyword>
<feature type="transmembrane region" description="Helical" evidence="6">
    <location>
        <begin position="396"/>
        <end position="416"/>
    </location>
</feature>
<name>A0ABT2QKA3_9EURY</name>
<feature type="transmembrane region" description="Helical" evidence="6">
    <location>
        <begin position="332"/>
        <end position="349"/>
    </location>
</feature>
<feature type="transmembrane region" description="Helical" evidence="6">
    <location>
        <begin position="47"/>
        <end position="67"/>
    </location>
</feature>
<feature type="transmembrane region" description="Helical" evidence="6">
    <location>
        <begin position="301"/>
        <end position="320"/>
    </location>
</feature>
<evidence type="ECO:0000256" key="2">
    <source>
        <dbReference type="ARBA" id="ARBA00022475"/>
    </source>
</evidence>
<evidence type="ECO:0000256" key="6">
    <source>
        <dbReference type="SAM" id="Phobius"/>
    </source>
</evidence>
<dbReference type="CDD" id="cd13128">
    <property type="entry name" value="MATE_Wzx_like"/>
    <property type="match status" value="1"/>
</dbReference>
<comment type="caution">
    <text evidence="7">The sequence shown here is derived from an EMBL/GenBank/DDBJ whole genome shotgun (WGS) entry which is preliminary data.</text>
</comment>
<evidence type="ECO:0000256" key="3">
    <source>
        <dbReference type="ARBA" id="ARBA00022692"/>
    </source>
</evidence>
<feature type="transmembrane region" description="Helical" evidence="6">
    <location>
        <begin position="370"/>
        <end position="390"/>
    </location>
</feature>
<dbReference type="EMBL" id="JAOPKB010000018">
    <property type="protein sequence ID" value="MCU4975378.1"/>
    <property type="molecule type" value="Genomic_DNA"/>
</dbReference>
<feature type="transmembrane region" description="Helical" evidence="6">
    <location>
        <begin position="428"/>
        <end position="447"/>
    </location>
</feature>